<evidence type="ECO:0000256" key="1">
    <source>
        <dbReference type="ARBA" id="ARBA00022505"/>
    </source>
</evidence>
<keyword evidence="2" id="KW-0560">Oxidoreductase</keyword>
<keyword evidence="5" id="KW-1185">Reference proteome</keyword>
<dbReference type="Gene3D" id="3.90.1170.50">
    <property type="entry name" value="Aldehyde oxidase/xanthine dehydrogenase, a/b hammerhead"/>
    <property type="match status" value="1"/>
</dbReference>
<dbReference type="EMBL" id="JAESVB010000018">
    <property type="protein sequence ID" value="MCB8877823.1"/>
    <property type="molecule type" value="Genomic_DNA"/>
</dbReference>
<dbReference type="InterPro" id="IPR000674">
    <property type="entry name" value="Ald_Oxase/Xan_DH_a/b"/>
</dbReference>
<dbReference type="AlphaFoldDB" id="A0A963YX91"/>
<dbReference type="PANTHER" id="PTHR11908:SF132">
    <property type="entry name" value="ALDEHYDE OXIDASE 1-RELATED"/>
    <property type="match status" value="1"/>
</dbReference>
<dbReference type="RefSeq" id="WP_227323469.1">
    <property type="nucleotide sequence ID" value="NZ_JAESVB010000018.1"/>
</dbReference>
<dbReference type="PANTHER" id="PTHR11908">
    <property type="entry name" value="XANTHINE DEHYDROGENASE"/>
    <property type="match status" value="1"/>
</dbReference>
<reference evidence="4" key="2">
    <citation type="submission" date="2021-01" db="EMBL/GenBank/DDBJ databases">
        <authorList>
            <person name="Mieszkin S."/>
            <person name="Pouder E."/>
            <person name="Alain K."/>
        </authorList>
    </citation>
    <scope>NUCLEOTIDE SEQUENCE</scope>
    <source>
        <strain evidence="4">HW T2.11</strain>
    </source>
</reference>
<evidence type="ECO:0000256" key="2">
    <source>
        <dbReference type="ARBA" id="ARBA00023002"/>
    </source>
</evidence>
<dbReference type="InterPro" id="IPR008274">
    <property type="entry name" value="AldOxase/xan_DH_MoCoBD1"/>
</dbReference>
<dbReference type="Gene3D" id="3.30.365.10">
    <property type="entry name" value="Aldehyde oxidase/xanthine dehydrogenase, molybdopterin binding domain"/>
    <property type="match status" value="4"/>
</dbReference>
<dbReference type="InterPro" id="IPR046867">
    <property type="entry name" value="AldOxase/xan_DH_MoCoBD2"/>
</dbReference>
<dbReference type="GO" id="GO:0016491">
    <property type="term" value="F:oxidoreductase activity"/>
    <property type="evidence" value="ECO:0007669"/>
    <property type="project" value="UniProtKB-KW"/>
</dbReference>
<dbReference type="SMART" id="SM01008">
    <property type="entry name" value="Ald_Xan_dh_C"/>
    <property type="match status" value="1"/>
</dbReference>
<dbReference type="InterPro" id="IPR036856">
    <property type="entry name" value="Ald_Oxase/Xan_DH_a/b_sf"/>
</dbReference>
<comment type="caution">
    <text evidence="4">The sequence shown here is derived from an EMBL/GenBank/DDBJ whole genome shotgun (WGS) entry which is preliminary data.</text>
</comment>
<dbReference type="InterPro" id="IPR016208">
    <property type="entry name" value="Ald_Oxase/xanthine_DH-like"/>
</dbReference>
<organism evidence="4 5">
    <name type="scientific">Acidisoma silvae</name>
    <dbReference type="NCBI Taxonomy" id="2802396"/>
    <lineage>
        <taxon>Bacteria</taxon>
        <taxon>Pseudomonadati</taxon>
        <taxon>Pseudomonadota</taxon>
        <taxon>Alphaproteobacteria</taxon>
        <taxon>Acetobacterales</taxon>
        <taxon>Acidocellaceae</taxon>
        <taxon>Acidisoma</taxon>
    </lineage>
</organism>
<reference evidence="4" key="1">
    <citation type="journal article" date="2021" name="Microorganisms">
        <title>Acidisoma silvae sp. nov. and Acidisomacellulosilytica sp. nov., Two Acidophilic Bacteria Isolated from Decaying Wood, Hydrolyzing Cellulose and Producing Poly-3-hydroxybutyrate.</title>
        <authorList>
            <person name="Mieszkin S."/>
            <person name="Pouder E."/>
            <person name="Uroz S."/>
            <person name="Simon-Colin C."/>
            <person name="Alain K."/>
        </authorList>
    </citation>
    <scope>NUCLEOTIDE SEQUENCE</scope>
    <source>
        <strain evidence="4">HW T2.11</strain>
    </source>
</reference>
<evidence type="ECO:0000259" key="3">
    <source>
        <dbReference type="SMART" id="SM01008"/>
    </source>
</evidence>
<accession>A0A963YX91</accession>
<protein>
    <submittedName>
        <fullName evidence="4">Xanthine dehydrogenase family protein molybdopterin-binding subunit</fullName>
    </submittedName>
</protein>
<dbReference type="GO" id="GO:0005506">
    <property type="term" value="F:iron ion binding"/>
    <property type="evidence" value="ECO:0007669"/>
    <property type="project" value="InterPro"/>
</dbReference>
<dbReference type="Pfam" id="PF02738">
    <property type="entry name" value="MoCoBD_1"/>
    <property type="match status" value="1"/>
</dbReference>
<dbReference type="SUPFAM" id="SSF56003">
    <property type="entry name" value="Molybdenum cofactor-binding domain"/>
    <property type="match status" value="1"/>
</dbReference>
<dbReference type="Pfam" id="PF01315">
    <property type="entry name" value="Ald_Xan_dh_C"/>
    <property type="match status" value="1"/>
</dbReference>
<proteinExistence type="predicted"/>
<dbReference type="Proteomes" id="UP000708298">
    <property type="component" value="Unassembled WGS sequence"/>
</dbReference>
<name>A0A963YX91_9PROT</name>
<sequence>MYVGQGVDRIDGKAKITGGAKYAAEFDLPGTAHAVLVQSTISAGKITGFDLVLAEAMPGILAIITTDNAEKLGNLKAAPQKVTYPLLQDSNIKFNGQHIAVVVADTFERATAAAAAVRVNYRATRAVNTMDQAISQSVTPKEFSNGRAKPDSQVGDAAPLLPAGTLRVEQTYTTPIEHHNPMEPHATIANWSGGQLTVWTATQGISGAQKALSSLFGLEPKSVTVICPYVGGGFGSKGNTWPPAVLAAMAARRVNRPVKLVVTREQMFTSNGYRPRTVQRVKLAASPDGKLLSVRHDVKTQTSMPEVGEFAEPSALITRMLYEAPSIGTSHRLVQVNHGLPTYMRGPGESSGAFAIESAMDEMAAALKMDPIAFRLKNYAENDPTARLPFASKALRECYAQGATAFGWEKRNPIPRSMRDGHLLVGMGMATSSYPTNRMPASASIRLTADGSALVRSGTQDIGTGTYTTLAQVAADELGLPLRKVRTQLGDSRLPSAPVSGGSMTSASVVPAVQAAAQGMKSQLFALAINHGGPQWRGISPETLALSESAVIGPTDRLSIAQIFARAKIAQLNATAGAHPDSDAQKYSKHAFGAQFAEVRVDPDLGIVRVSRWVGAFDCGRILNAKTARSQLIGGIIYGMGMALFEETRVDPNSGRITNANISDYLVAVNADVPDIETIVVDSVDPISNPLGTKGIGELPMVGAAPAIANAVYHATGIRVRDLPIRIENLLV</sequence>
<dbReference type="Pfam" id="PF20256">
    <property type="entry name" value="MoCoBD_2"/>
    <property type="match status" value="1"/>
</dbReference>
<evidence type="ECO:0000313" key="5">
    <source>
        <dbReference type="Proteomes" id="UP000708298"/>
    </source>
</evidence>
<feature type="domain" description="Aldehyde oxidase/xanthine dehydrogenase a/b hammerhead" evidence="3">
    <location>
        <begin position="17"/>
        <end position="125"/>
    </location>
</feature>
<dbReference type="SUPFAM" id="SSF54665">
    <property type="entry name" value="CO dehydrogenase molybdoprotein N-domain-like"/>
    <property type="match status" value="1"/>
</dbReference>
<keyword evidence="1" id="KW-0500">Molybdenum</keyword>
<evidence type="ECO:0000313" key="4">
    <source>
        <dbReference type="EMBL" id="MCB8877823.1"/>
    </source>
</evidence>
<gene>
    <name evidence="4" type="ORF">ASILVAE211_21700</name>
</gene>
<dbReference type="InterPro" id="IPR037165">
    <property type="entry name" value="AldOxase/xan_DH_Mopterin-bd_sf"/>
</dbReference>